<feature type="region of interest" description="Disordered" evidence="1">
    <location>
        <begin position="202"/>
        <end position="275"/>
    </location>
</feature>
<feature type="compositionally biased region" description="Polar residues" evidence="1">
    <location>
        <begin position="206"/>
        <end position="234"/>
    </location>
</feature>
<evidence type="ECO:0000313" key="3">
    <source>
        <dbReference type="EMBL" id="KAL1542155.1"/>
    </source>
</evidence>
<accession>A0ABD1GDG5</accession>
<dbReference type="PANTHER" id="PTHR36733">
    <property type="entry name" value="CELL WALL PROTEIN-RELATED"/>
    <property type="match status" value="1"/>
</dbReference>
<name>A0ABD1GDG5_SALDI</name>
<reference evidence="3 4" key="1">
    <citation type="submission" date="2024-06" db="EMBL/GenBank/DDBJ databases">
        <title>A chromosome level genome sequence of Diviner's sage (Salvia divinorum).</title>
        <authorList>
            <person name="Ford S.A."/>
            <person name="Ro D.-K."/>
            <person name="Ness R.W."/>
            <person name="Phillips M.A."/>
        </authorList>
    </citation>
    <scope>NUCLEOTIDE SEQUENCE [LARGE SCALE GENOMIC DNA]</scope>
    <source>
        <strain evidence="3">SAF-2024a</strain>
        <tissue evidence="3">Leaf</tissue>
    </source>
</reference>
<proteinExistence type="predicted"/>
<evidence type="ECO:0000256" key="2">
    <source>
        <dbReference type="SAM" id="SignalP"/>
    </source>
</evidence>
<dbReference type="Proteomes" id="UP001567538">
    <property type="component" value="Unassembled WGS sequence"/>
</dbReference>
<evidence type="ECO:0000256" key="1">
    <source>
        <dbReference type="SAM" id="MobiDB-lite"/>
    </source>
</evidence>
<dbReference type="EMBL" id="JBEAFC010000009">
    <property type="protein sequence ID" value="KAL1542155.1"/>
    <property type="molecule type" value="Genomic_DNA"/>
</dbReference>
<comment type="caution">
    <text evidence="3">The sequence shown here is derived from an EMBL/GenBank/DDBJ whole genome shotgun (WGS) entry which is preliminary data.</text>
</comment>
<feature type="chain" id="PRO_5044837484" evidence="2">
    <location>
        <begin position="21"/>
        <end position="275"/>
    </location>
</feature>
<feature type="signal peptide" evidence="2">
    <location>
        <begin position="1"/>
        <end position="20"/>
    </location>
</feature>
<feature type="compositionally biased region" description="Pro residues" evidence="1">
    <location>
        <begin position="263"/>
        <end position="275"/>
    </location>
</feature>
<evidence type="ECO:0000313" key="4">
    <source>
        <dbReference type="Proteomes" id="UP001567538"/>
    </source>
</evidence>
<keyword evidence="4" id="KW-1185">Reference proteome</keyword>
<protein>
    <submittedName>
        <fullName evidence="3">Uncharacterized protein</fullName>
    </submittedName>
</protein>
<feature type="compositionally biased region" description="Polar residues" evidence="1">
    <location>
        <begin position="247"/>
        <end position="257"/>
    </location>
</feature>
<dbReference type="InterPro" id="IPR034565">
    <property type="entry name" value="Put_cell_wall"/>
</dbReference>
<organism evidence="3 4">
    <name type="scientific">Salvia divinorum</name>
    <name type="common">Maria pastora</name>
    <name type="synonym">Diviner's sage</name>
    <dbReference type="NCBI Taxonomy" id="28513"/>
    <lineage>
        <taxon>Eukaryota</taxon>
        <taxon>Viridiplantae</taxon>
        <taxon>Streptophyta</taxon>
        <taxon>Embryophyta</taxon>
        <taxon>Tracheophyta</taxon>
        <taxon>Spermatophyta</taxon>
        <taxon>Magnoliopsida</taxon>
        <taxon>eudicotyledons</taxon>
        <taxon>Gunneridae</taxon>
        <taxon>Pentapetalae</taxon>
        <taxon>asterids</taxon>
        <taxon>lamiids</taxon>
        <taxon>Lamiales</taxon>
        <taxon>Lamiaceae</taxon>
        <taxon>Nepetoideae</taxon>
        <taxon>Mentheae</taxon>
        <taxon>Salviinae</taxon>
        <taxon>Salvia</taxon>
        <taxon>Salvia subgen. Calosphace</taxon>
    </lineage>
</organism>
<dbReference type="InterPro" id="IPR011049">
    <property type="entry name" value="Serralysin-like_metalloprot_C"/>
</dbReference>
<gene>
    <name evidence="3" type="ORF">AAHA92_26288</name>
</gene>
<sequence length="275" mass="28872">MVPFSSAVFALFLFLPHVSSLVHAPADSKMSLDGRGHFMLHKQSLDYNPVDGGNADSIAGSRSYIPGGDDTLAASKMSLDDRGHFVLHKKSLDYNPVDGGNAVSIAGSRSYIPGGDDTLTASKMSLDGRGHFMLHKKSLDYNPVAGGNAVSIAGSRSFIPGGDDTLSASKMSLDGRGHFMQHKKSLDYNRIVRSPGGKAVSIPAIGSSTGTANRSFVGSPGGNTVSSPGTTSRSYIPGGDDMLAARWSQSPPQSQVVLESEPPQKPRPPTCLPRC</sequence>
<keyword evidence="2" id="KW-0732">Signal</keyword>
<dbReference type="PANTHER" id="PTHR36733:SF1">
    <property type="entry name" value="CELL WALL PROTEIN-RELATED"/>
    <property type="match status" value="1"/>
</dbReference>
<dbReference type="Gene3D" id="2.150.10.10">
    <property type="entry name" value="Serralysin-like metalloprotease, C-terminal"/>
    <property type="match status" value="1"/>
</dbReference>
<dbReference type="AlphaFoldDB" id="A0ABD1GDG5"/>